<reference evidence="2" key="1">
    <citation type="submission" date="2015-04" db="UniProtKB">
        <authorList>
            <consortium name="EnsemblPlants"/>
        </authorList>
    </citation>
    <scope>IDENTIFICATION</scope>
    <source>
        <strain evidence="2">SL10</strain>
    </source>
</reference>
<accession>A0A0E0G4F9</accession>
<dbReference type="Proteomes" id="UP000006591">
    <property type="component" value="Chromosome 2"/>
</dbReference>
<proteinExistence type="predicted"/>
<name>A0A0E0G4F9_ORYNI</name>
<evidence type="ECO:0000256" key="1">
    <source>
        <dbReference type="SAM" id="Phobius"/>
    </source>
</evidence>
<feature type="transmembrane region" description="Helical" evidence="1">
    <location>
        <begin position="405"/>
        <end position="432"/>
    </location>
</feature>
<keyword evidence="1" id="KW-0812">Transmembrane</keyword>
<keyword evidence="1" id="KW-0472">Membrane</keyword>
<dbReference type="AlphaFoldDB" id="A0A0E0G4F9"/>
<sequence>METAIQRRLEQNDGESSSFTIFRVPAQVRHENRQHYEPRLVSIGPYYRGRDELRAMEQHKWRLLRHFLQRAATVPLSDFMRAVRAVEQRARCCYSERTAIFDDDDDDDGFAEMLLLDGCFILEFFFKLNCREPDALCDVGWGLPLLHSDLLLLENQIPFFVVETLFHAFFRGAVAQDMLVALLLLQLRPNGIVFPKLPSSCPAPAPTGKINHLLHLYHEGFVPKPHAPLATAPSRQEGASRRLPLVIPCVTMLREAGVRFVNKRSPRDMFDITFDSNKGVLELPPVAIDQASLPLLVNLVAFEQSRGHTGGAAAAPLTSYTVLLSSLVRTGDDVDELHRAGIVDNMLSNNDDAASGFFQRLGDCSTMNYDDHLFGALFAGVKRYHDASWHRHKARFLRDHCSNPWSVIALGLAVLAFVFSLFNQLVVIHSLIHHNG</sequence>
<dbReference type="PANTHER" id="PTHR31170">
    <property type="entry name" value="BNAC04G53230D PROTEIN"/>
    <property type="match status" value="1"/>
</dbReference>
<dbReference type="HOGENOM" id="CLU_020188_0_4_1"/>
<keyword evidence="1" id="KW-1133">Transmembrane helix</keyword>
<evidence type="ECO:0000313" key="2">
    <source>
        <dbReference type="EnsemblPlants" id="ONIVA02G12110.1"/>
    </source>
</evidence>
<dbReference type="PANTHER" id="PTHR31170:SF18">
    <property type="entry name" value="(WILD MALAYSIAN BANANA) HYPOTHETICAL PROTEIN"/>
    <property type="match status" value="1"/>
</dbReference>
<protein>
    <submittedName>
        <fullName evidence="2">Uncharacterized protein</fullName>
    </submittedName>
</protein>
<dbReference type="eggNOG" id="ENOG502RY48">
    <property type="taxonomic scope" value="Eukaryota"/>
</dbReference>
<reference evidence="2" key="2">
    <citation type="submission" date="2018-04" db="EMBL/GenBank/DDBJ databases">
        <title>OnivRS2 (Oryza nivara Reference Sequence Version 2).</title>
        <authorList>
            <person name="Zhang J."/>
            <person name="Kudrna D."/>
            <person name="Lee S."/>
            <person name="Talag J."/>
            <person name="Rajasekar S."/>
            <person name="Welchert J."/>
            <person name="Hsing Y.-I."/>
            <person name="Wing R.A."/>
        </authorList>
    </citation>
    <scope>NUCLEOTIDE SEQUENCE [LARGE SCALE GENOMIC DNA]</scope>
    <source>
        <strain evidence="2">SL10</strain>
    </source>
</reference>
<dbReference type="Pfam" id="PF03140">
    <property type="entry name" value="DUF247"/>
    <property type="match status" value="1"/>
</dbReference>
<dbReference type="InterPro" id="IPR004158">
    <property type="entry name" value="DUF247_pln"/>
</dbReference>
<dbReference type="Gramene" id="ONIVA02G12110.1">
    <property type="protein sequence ID" value="ONIVA02G12110.1"/>
    <property type="gene ID" value="ONIVA02G12110"/>
</dbReference>
<evidence type="ECO:0000313" key="3">
    <source>
        <dbReference type="Proteomes" id="UP000006591"/>
    </source>
</evidence>
<organism evidence="2">
    <name type="scientific">Oryza nivara</name>
    <name type="common">Indian wild rice</name>
    <name type="synonym">Oryza sativa f. spontanea</name>
    <dbReference type="NCBI Taxonomy" id="4536"/>
    <lineage>
        <taxon>Eukaryota</taxon>
        <taxon>Viridiplantae</taxon>
        <taxon>Streptophyta</taxon>
        <taxon>Embryophyta</taxon>
        <taxon>Tracheophyta</taxon>
        <taxon>Spermatophyta</taxon>
        <taxon>Magnoliopsida</taxon>
        <taxon>Liliopsida</taxon>
        <taxon>Poales</taxon>
        <taxon>Poaceae</taxon>
        <taxon>BOP clade</taxon>
        <taxon>Oryzoideae</taxon>
        <taxon>Oryzeae</taxon>
        <taxon>Oryzinae</taxon>
        <taxon>Oryza</taxon>
    </lineage>
</organism>
<dbReference type="STRING" id="4536.A0A0E0G4F9"/>
<dbReference type="OMA" id="EQHKWRY"/>
<dbReference type="EnsemblPlants" id="ONIVA02G12110.1">
    <property type="protein sequence ID" value="ONIVA02G12110.1"/>
    <property type="gene ID" value="ONIVA02G12110"/>
</dbReference>
<keyword evidence="3" id="KW-1185">Reference proteome</keyword>